<dbReference type="PROSITE" id="PS51186">
    <property type="entry name" value="GNAT"/>
    <property type="match status" value="1"/>
</dbReference>
<gene>
    <name evidence="4" type="ORF">G3A45_03535</name>
</gene>
<protein>
    <submittedName>
        <fullName evidence="4">GNAT family N-acetyltransferase</fullName>
    </submittedName>
</protein>
<feature type="domain" description="N-acetyltransferase" evidence="3">
    <location>
        <begin position="4"/>
        <end position="158"/>
    </location>
</feature>
<dbReference type="Proteomes" id="UP000464452">
    <property type="component" value="Chromosome"/>
</dbReference>
<dbReference type="RefSeq" id="WP_163234528.1">
    <property type="nucleotide sequence ID" value="NZ_CP048617.1"/>
</dbReference>
<dbReference type="Pfam" id="PF00583">
    <property type="entry name" value="Acetyltransf_1"/>
    <property type="match status" value="1"/>
</dbReference>
<evidence type="ECO:0000313" key="5">
    <source>
        <dbReference type="Proteomes" id="UP000464452"/>
    </source>
</evidence>
<keyword evidence="2" id="KW-0012">Acyltransferase</keyword>
<dbReference type="InterPro" id="IPR050680">
    <property type="entry name" value="YpeA/RimI_acetyltransf"/>
</dbReference>
<dbReference type="InterPro" id="IPR016181">
    <property type="entry name" value="Acyl_CoA_acyltransferase"/>
</dbReference>
<evidence type="ECO:0000256" key="2">
    <source>
        <dbReference type="ARBA" id="ARBA00023315"/>
    </source>
</evidence>
<dbReference type="GO" id="GO:0016747">
    <property type="term" value="F:acyltransferase activity, transferring groups other than amino-acyl groups"/>
    <property type="evidence" value="ECO:0007669"/>
    <property type="project" value="InterPro"/>
</dbReference>
<proteinExistence type="predicted"/>
<dbReference type="AlphaFoldDB" id="A0A6P1YCK6"/>
<dbReference type="PANTHER" id="PTHR43420">
    <property type="entry name" value="ACETYLTRANSFERASE"/>
    <property type="match status" value="1"/>
</dbReference>
<reference evidence="4 5" key="1">
    <citation type="submission" date="2020-02" db="EMBL/GenBank/DDBJ databases">
        <title>Thermophilic hydrogen producing bacteria, Caloranaerobacter azorensis.</title>
        <authorList>
            <person name="Baek K."/>
        </authorList>
    </citation>
    <scope>NUCLEOTIDE SEQUENCE [LARGE SCALE GENOMIC DNA]</scope>
    <source>
        <strain evidence="4 5">T3-1</strain>
    </source>
</reference>
<sequence length="158" mass="18499">MKKIKYISGNEDLLDSIGFLWEKLNKHHENSSKYFSEKFSKFTFEVRKKGLIDKAKRGFMKVEIARDVEKNINIGYCISTINDRNIGEIESLYVEPDYRKLGIGNEFMRNALDWMDLNNVKSICIGVSVGNEEVLSFYKKYGFFPKTIILEQVNNKYK</sequence>
<organism evidence="4 5">
    <name type="scientific">Caloranaerobacter azorensis</name>
    <dbReference type="NCBI Taxonomy" id="116090"/>
    <lineage>
        <taxon>Bacteria</taxon>
        <taxon>Bacillati</taxon>
        <taxon>Bacillota</taxon>
        <taxon>Tissierellia</taxon>
        <taxon>Tissierellales</taxon>
        <taxon>Thermohalobacteraceae</taxon>
        <taxon>Caloranaerobacter</taxon>
    </lineage>
</organism>
<name>A0A6P1YCK6_9FIRM</name>
<dbReference type="Gene3D" id="3.40.630.30">
    <property type="match status" value="1"/>
</dbReference>
<accession>A0A6P1YCK6</accession>
<evidence type="ECO:0000256" key="1">
    <source>
        <dbReference type="ARBA" id="ARBA00022679"/>
    </source>
</evidence>
<dbReference type="SUPFAM" id="SSF55729">
    <property type="entry name" value="Acyl-CoA N-acyltransferases (Nat)"/>
    <property type="match status" value="1"/>
</dbReference>
<keyword evidence="1 4" id="KW-0808">Transferase</keyword>
<evidence type="ECO:0000313" key="4">
    <source>
        <dbReference type="EMBL" id="QIB26463.1"/>
    </source>
</evidence>
<evidence type="ECO:0000259" key="3">
    <source>
        <dbReference type="PROSITE" id="PS51186"/>
    </source>
</evidence>
<dbReference type="EMBL" id="CP048617">
    <property type="protein sequence ID" value="QIB26463.1"/>
    <property type="molecule type" value="Genomic_DNA"/>
</dbReference>
<dbReference type="KEGG" id="cazo:G3A45_03535"/>
<dbReference type="CDD" id="cd04301">
    <property type="entry name" value="NAT_SF"/>
    <property type="match status" value="1"/>
</dbReference>
<dbReference type="InterPro" id="IPR000182">
    <property type="entry name" value="GNAT_dom"/>
</dbReference>
<dbReference type="PANTHER" id="PTHR43420:SF12">
    <property type="entry name" value="N-ACETYLTRANSFERASE DOMAIN-CONTAINING PROTEIN"/>
    <property type="match status" value="1"/>
</dbReference>